<keyword evidence="1" id="KW-0963">Cytoplasm</keyword>
<dbReference type="InterPro" id="IPR036388">
    <property type="entry name" value="WH-like_DNA-bd_sf"/>
</dbReference>
<protein>
    <submittedName>
        <fullName evidence="6">Condensin subunit ScpB</fullName>
    </submittedName>
</protein>
<keyword evidence="3" id="KW-0159">Chromosome partition</keyword>
<keyword evidence="7" id="KW-1185">Reference proteome</keyword>
<dbReference type="Gene3D" id="1.10.10.10">
    <property type="entry name" value="Winged helix-like DNA-binding domain superfamily/Winged helix DNA-binding domain"/>
    <property type="match status" value="2"/>
</dbReference>
<keyword evidence="2" id="KW-0132">Cell division</keyword>
<feature type="region of interest" description="Disordered" evidence="5">
    <location>
        <begin position="183"/>
        <end position="210"/>
    </location>
</feature>
<dbReference type="PANTHER" id="PTHR34298">
    <property type="entry name" value="SEGREGATION AND CONDENSATION PROTEIN B"/>
    <property type="match status" value="1"/>
</dbReference>
<feature type="compositionally biased region" description="Polar residues" evidence="5">
    <location>
        <begin position="200"/>
        <end position="210"/>
    </location>
</feature>
<gene>
    <name evidence="6" type="ordered locus">Hhal_0582</name>
</gene>
<name>A1WUK6_HALHL</name>
<dbReference type="GO" id="GO:0051301">
    <property type="term" value="P:cell division"/>
    <property type="evidence" value="ECO:0007669"/>
    <property type="project" value="UniProtKB-KW"/>
</dbReference>
<dbReference type="NCBIfam" id="TIGR00281">
    <property type="entry name" value="SMC-Scp complex subunit ScpB"/>
    <property type="match status" value="1"/>
</dbReference>
<feature type="compositionally biased region" description="Acidic residues" evidence="5">
    <location>
        <begin position="189"/>
        <end position="199"/>
    </location>
</feature>
<dbReference type="InterPro" id="IPR005234">
    <property type="entry name" value="ScpB_csome_segregation"/>
</dbReference>
<dbReference type="EMBL" id="CP000544">
    <property type="protein sequence ID" value="ABM61368.1"/>
    <property type="molecule type" value="Genomic_DNA"/>
</dbReference>
<dbReference type="KEGG" id="hha:Hhal_0582"/>
<organism evidence="6 7">
    <name type="scientific">Halorhodospira halophila (strain DSM 244 / SL1)</name>
    <name type="common">Ectothiorhodospira halophila (strain DSM 244 / SL1)</name>
    <dbReference type="NCBI Taxonomy" id="349124"/>
    <lineage>
        <taxon>Bacteria</taxon>
        <taxon>Pseudomonadati</taxon>
        <taxon>Pseudomonadota</taxon>
        <taxon>Gammaproteobacteria</taxon>
        <taxon>Chromatiales</taxon>
        <taxon>Ectothiorhodospiraceae</taxon>
        <taxon>Halorhodospira</taxon>
    </lineage>
</organism>
<sequence>MNMPPLKQIIEAALLAAGEALTFERIQGLFDADRAPSRDDIRRAVAELSADYQGRGIEIREVAGGYRIQVGAEMAPWVSRLWEERPARYSRAVLETLALIAYRQPITRGEIEQVRGVSVSTSIIRTLEERGWIRVVGRRDVPGRPAMYATTRGFLEHFNLRGLDQLPDLATLQDPDQAHLELDLRLPDEGDESDEDPATSDEQQGATRDE</sequence>
<dbReference type="AlphaFoldDB" id="A1WUK6"/>
<proteinExistence type="predicted"/>
<accession>A1WUK6</accession>
<dbReference type="OrthoDB" id="9806226at2"/>
<dbReference type="GO" id="GO:0051304">
    <property type="term" value="P:chromosome separation"/>
    <property type="evidence" value="ECO:0007669"/>
    <property type="project" value="InterPro"/>
</dbReference>
<evidence type="ECO:0000256" key="1">
    <source>
        <dbReference type="ARBA" id="ARBA00022490"/>
    </source>
</evidence>
<dbReference type="PIRSF" id="PIRSF019345">
    <property type="entry name" value="ScpB"/>
    <property type="match status" value="1"/>
</dbReference>
<dbReference type="PANTHER" id="PTHR34298:SF2">
    <property type="entry name" value="SEGREGATION AND CONDENSATION PROTEIN B"/>
    <property type="match status" value="1"/>
</dbReference>
<evidence type="ECO:0000256" key="5">
    <source>
        <dbReference type="SAM" id="MobiDB-lite"/>
    </source>
</evidence>
<dbReference type="STRING" id="349124.Hhal_0582"/>
<evidence type="ECO:0000256" key="3">
    <source>
        <dbReference type="ARBA" id="ARBA00022829"/>
    </source>
</evidence>
<reference evidence="7" key="1">
    <citation type="submission" date="2006-12" db="EMBL/GenBank/DDBJ databases">
        <title>Complete sequence of Halorhodospira halophila SL1.</title>
        <authorList>
            <consortium name="US DOE Joint Genome Institute"/>
            <person name="Copeland A."/>
            <person name="Lucas S."/>
            <person name="Lapidus A."/>
            <person name="Barry K."/>
            <person name="Detter J.C."/>
            <person name="Glavina del Rio T."/>
            <person name="Hammon N."/>
            <person name="Israni S."/>
            <person name="Dalin E."/>
            <person name="Tice H."/>
            <person name="Pitluck S."/>
            <person name="Saunders E."/>
            <person name="Brettin T."/>
            <person name="Bruce D."/>
            <person name="Han C."/>
            <person name="Tapia R."/>
            <person name="Schmutz J."/>
            <person name="Larimer F."/>
            <person name="Land M."/>
            <person name="Hauser L."/>
            <person name="Kyrpides N."/>
            <person name="Mikhailova N."/>
            <person name="Hoff W."/>
            <person name="Richardson P."/>
        </authorList>
    </citation>
    <scope>NUCLEOTIDE SEQUENCE [LARGE SCALE GENOMIC DNA]</scope>
    <source>
        <strain evidence="7">DSM 244 / SL1</strain>
    </source>
</reference>
<evidence type="ECO:0000313" key="7">
    <source>
        <dbReference type="Proteomes" id="UP000000647"/>
    </source>
</evidence>
<dbReference type="InterPro" id="IPR036390">
    <property type="entry name" value="WH_DNA-bd_sf"/>
</dbReference>
<dbReference type="eggNOG" id="COG1386">
    <property type="taxonomic scope" value="Bacteria"/>
</dbReference>
<keyword evidence="4" id="KW-0131">Cell cycle</keyword>
<dbReference type="SUPFAM" id="SSF46785">
    <property type="entry name" value="Winged helix' DNA-binding domain"/>
    <property type="match status" value="2"/>
</dbReference>
<evidence type="ECO:0000256" key="4">
    <source>
        <dbReference type="ARBA" id="ARBA00023306"/>
    </source>
</evidence>
<evidence type="ECO:0000313" key="6">
    <source>
        <dbReference type="EMBL" id="ABM61368.1"/>
    </source>
</evidence>
<dbReference type="HOGENOM" id="CLU_045647_5_2_6"/>
<reference evidence="6 7" key="2">
    <citation type="journal article" date="2013" name="Stand. Genomic Sci.">
        <title>Complete genome sequence of Halorhodospira halophila SL1.</title>
        <authorList>
            <person name="Challacombe J.F."/>
            <person name="Majid S."/>
            <person name="Deole R."/>
            <person name="Brettin T.S."/>
            <person name="Bruce D."/>
            <person name="Delano S.F."/>
            <person name="Detter J.C."/>
            <person name="Gleasner C.D."/>
            <person name="Han C.S."/>
            <person name="Misra M."/>
            <person name="Reitenga K.G."/>
            <person name="Mikhailova N."/>
            <person name="Woyke T."/>
            <person name="Pitluck S."/>
            <person name="Nolan M."/>
            <person name="Land M.L."/>
            <person name="Saunders E."/>
            <person name="Tapia R."/>
            <person name="Lapidus A."/>
            <person name="Ivanova N."/>
            <person name="Hoff W.D."/>
        </authorList>
    </citation>
    <scope>NUCLEOTIDE SEQUENCE [LARGE SCALE GENOMIC DNA]</scope>
    <source>
        <strain evidence="7">DSM 244 / SL1</strain>
    </source>
</reference>
<evidence type="ECO:0000256" key="2">
    <source>
        <dbReference type="ARBA" id="ARBA00022618"/>
    </source>
</evidence>
<dbReference type="Proteomes" id="UP000000647">
    <property type="component" value="Chromosome"/>
</dbReference>
<dbReference type="Pfam" id="PF04079">
    <property type="entry name" value="SMC_ScpB"/>
    <property type="match status" value="1"/>
</dbReference>